<dbReference type="AlphaFoldDB" id="A0A512HC15"/>
<comment type="caution">
    <text evidence="1">The sequence shown here is derived from an EMBL/GenBank/DDBJ whole genome shotgun (WGS) entry which is preliminary data.</text>
</comment>
<dbReference type="EMBL" id="BJZO01000139">
    <property type="protein sequence ID" value="GEO82984.1"/>
    <property type="molecule type" value="Genomic_DNA"/>
</dbReference>
<gene>
    <name evidence="1" type="ORF">ROR02_31150</name>
</gene>
<sequence>MGEPGPWVDACFLGRLVILARDQGRALDARALGTRHGLRGEAVPLETVQAVAWDAGFLARHRRLTWGELPSVAACLPGLLVFRDHSTAILDGLVPAAGTVPPTALLVREDGPGDATPSPPLALNRDDLAPLWDGDLVLLAPRPPAA</sequence>
<evidence type="ECO:0000313" key="2">
    <source>
        <dbReference type="Proteomes" id="UP000321567"/>
    </source>
</evidence>
<name>A0A512HC15_9PROT</name>
<dbReference type="OrthoDB" id="7361122at2"/>
<dbReference type="Proteomes" id="UP000321567">
    <property type="component" value="Unassembled WGS sequence"/>
</dbReference>
<keyword evidence="2" id="KW-1185">Reference proteome</keyword>
<dbReference type="RefSeq" id="WP_147165017.1">
    <property type="nucleotide sequence ID" value="NZ_BJZO01000139.1"/>
</dbReference>
<organism evidence="1 2">
    <name type="scientific">Pararhodospirillum oryzae</name>
    <dbReference type="NCBI Taxonomy" id="478448"/>
    <lineage>
        <taxon>Bacteria</taxon>
        <taxon>Pseudomonadati</taxon>
        <taxon>Pseudomonadota</taxon>
        <taxon>Alphaproteobacteria</taxon>
        <taxon>Rhodospirillales</taxon>
        <taxon>Rhodospirillaceae</taxon>
        <taxon>Pararhodospirillum</taxon>
    </lineage>
</organism>
<dbReference type="Gene3D" id="3.90.70.10">
    <property type="entry name" value="Cysteine proteinases"/>
    <property type="match status" value="1"/>
</dbReference>
<protein>
    <submittedName>
        <fullName evidence="1">Uncharacterized protein</fullName>
    </submittedName>
</protein>
<accession>A0A512HC15</accession>
<proteinExistence type="predicted"/>
<reference evidence="1 2" key="1">
    <citation type="submission" date="2019-07" db="EMBL/GenBank/DDBJ databases">
        <title>Whole genome shotgun sequence of Rhodospirillum oryzae NBRC 107573.</title>
        <authorList>
            <person name="Hosoyama A."/>
            <person name="Uohara A."/>
            <person name="Ohji S."/>
            <person name="Ichikawa N."/>
        </authorList>
    </citation>
    <scope>NUCLEOTIDE SEQUENCE [LARGE SCALE GENOMIC DNA]</scope>
    <source>
        <strain evidence="1 2">NBRC 107573</strain>
    </source>
</reference>
<evidence type="ECO:0000313" key="1">
    <source>
        <dbReference type="EMBL" id="GEO82984.1"/>
    </source>
</evidence>